<sequence length="224" mass="24365">MKIIITGSTGLVGSAVIRVAIANTSITHAFVLSRKDLPKEISDNPKITVITHTDFSTYSEDLLKQLAGCEACIWAIGGRAAQFPDVDTFRKVSVDYTLAAARAFKQHLAPALPDNQRFRFVFCSGKFAEWDQQKSLSFMADTRLVKGQVEKGLCDLVDKDGRFDAFCARPSGVLPSNVGTLGKLTGKLYGAIQVQDLAKALAYIALNGAQNQIIEADELTPMHK</sequence>
<dbReference type="InterPro" id="IPR036291">
    <property type="entry name" value="NAD(P)-bd_dom_sf"/>
</dbReference>
<keyword evidence="3" id="KW-1185">Reference proteome</keyword>
<dbReference type="Pfam" id="PF13460">
    <property type="entry name" value="NAD_binding_10"/>
    <property type="match status" value="1"/>
</dbReference>
<protein>
    <recommendedName>
        <fullName evidence="1">NAD(P)-binding domain-containing protein</fullName>
    </recommendedName>
</protein>
<dbReference type="InterPro" id="IPR016040">
    <property type="entry name" value="NAD(P)-bd_dom"/>
</dbReference>
<dbReference type="SUPFAM" id="SSF51735">
    <property type="entry name" value="NAD(P)-binding Rossmann-fold domains"/>
    <property type="match status" value="1"/>
</dbReference>
<dbReference type="Proteomes" id="UP000766486">
    <property type="component" value="Unassembled WGS sequence"/>
</dbReference>
<dbReference type="Gene3D" id="3.40.50.720">
    <property type="entry name" value="NAD(P)-binding Rossmann-like Domain"/>
    <property type="match status" value="1"/>
</dbReference>
<name>A0ABY6TSF5_BIOOC</name>
<evidence type="ECO:0000313" key="3">
    <source>
        <dbReference type="Proteomes" id="UP000766486"/>
    </source>
</evidence>
<dbReference type="PANTHER" id="PTHR14097">
    <property type="entry name" value="OXIDOREDUCTASE HTATIP2"/>
    <property type="match status" value="1"/>
</dbReference>
<evidence type="ECO:0000259" key="1">
    <source>
        <dbReference type="Pfam" id="PF13460"/>
    </source>
</evidence>
<organism evidence="2 3">
    <name type="scientific">Bionectria ochroleuca</name>
    <name type="common">Gliocladium roseum</name>
    <dbReference type="NCBI Taxonomy" id="29856"/>
    <lineage>
        <taxon>Eukaryota</taxon>
        <taxon>Fungi</taxon>
        <taxon>Dikarya</taxon>
        <taxon>Ascomycota</taxon>
        <taxon>Pezizomycotina</taxon>
        <taxon>Sordariomycetes</taxon>
        <taxon>Hypocreomycetidae</taxon>
        <taxon>Hypocreales</taxon>
        <taxon>Bionectriaceae</taxon>
        <taxon>Clonostachys</taxon>
    </lineage>
</organism>
<feature type="domain" description="NAD(P)-binding" evidence="1">
    <location>
        <begin position="7"/>
        <end position="204"/>
    </location>
</feature>
<proteinExistence type="predicted"/>
<evidence type="ECO:0000313" key="2">
    <source>
        <dbReference type="EMBL" id="VUC21568.1"/>
    </source>
</evidence>
<comment type="caution">
    <text evidence="2">The sequence shown here is derived from an EMBL/GenBank/DDBJ whole genome shotgun (WGS) entry which is preliminary data.</text>
</comment>
<gene>
    <name evidence="2" type="ORF">CLO192961_LOCUS58320</name>
</gene>
<accession>A0ABY6TSF5</accession>
<reference evidence="2 3" key="1">
    <citation type="submission" date="2019-06" db="EMBL/GenBank/DDBJ databases">
        <authorList>
            <person name="Broberg M."/>
        </authorList>
    </citation>
    <scope>NUCLEOTIDE SEQUENCE [LARGE SCALE GENOMIC DNA]</scope>
</reference>
<dbReference type="EMBL" id="CABFNS010000414">
    <property type="protein sequence ID" value="VUC21568.1"/>
    <property type="molecule type" value="Genomic_DNA"/>
</dbReference>
<dbReference type="PANTHER" id="PTHR14097:SF9">
    <property type="entry name" value="EPIMERASE, PUTATIVE (AFU_ORTHOLOGUE AFUA_8G07320)-RELATED"/>
    <property type="match status" value="1"/>
</dbReference>